<feature type="transmembrane region" description="Helical" evidence="1">
    <location>
        <begin position="12"/>
        <end position="36"/>
    </location>
</feature>
<keyword evidence="1" id="KW-1133">Transmembrane helix</keyword>
<evidence type="ECO:0000313" key="2">
    <source>
        <dbReference type="EMBL" id="SNZ06544.1"/>
    </source>
</evidence>
<keyword evidence="1" id="KW-0472">Membrane</keyword>
<evidence type="ECO:0000313" key="3">
    <source>
        <dbReference type="Proteomes" id="UP000219453"/>
    </source>
</evidence>
<evidence type="ECO:0000256" key="1">
    <source>
        <dbReference type="SAM" id="Phobius"/>
    </source>
</evidence>
<organism evidence="2 3">
    <name type="scientific">Natronoarchaeum philippinense</name>
    <dbReference type="NCBI Taxonomy" id="558529"/>
    <lineage>
        <taxon>Archaea</taxon>
        <taxon>Methanobacteriati</taxon>
        <taxon>Methanobacteriota</taxon>
        <taxon>Stenosarchaea group</taxon>
        <taxon>Halobacteria</taxon>
        <taxon>Halobacteriales</taxon>
        <taxon>Natronoarchaeaceae</taxon>
    </lineage>
</organism>
<name>A0A285NAM5_NATPI</name>
<sequence length="135" mass="13463">MDLEEAGRRAAAYDSVLGAVLVVVYLLTVTVVGGALAGDPTATTPIVSDAVALVLVLDAYRRDRLWGLGVSLVVALILLAWALAALPAVGADAAAALPGWLVGDSGKPLALAGALVVGDALVRRGVVPTPGTSRG</sequence>
<protein>
    <submittedName>
        <fullName evidence="2">Uncharacterized protein</fullName>
    </submittedName>
</protein>
<proteinExistence type="predicted"/>
<keyword evidence="3" id="KW-1185">Reference proteome</keyword>
<dbReference type="EMBL" id="OBEJ01000001">
    <property type="protein sequence ID" value="SNZ06544.1"/>
    <property type="molecule type" value="Genomic_DNA"/>
</dbReference>
<feature type="transmembrane region" description="Helical" evidence="1">
    <location>
        <begin position="67"/>
        <end position="89"/>
    </location>
</feature>
<dbReference type="Proteomes" id="UP000219453">
    <property type="component" value="Unassembled WGS sequence"/>
</dbReference>
<dbReference type="AlphaFoldDB" id="A0A285NAM5"/>
<reference evidence="2 3" key="1">
    <citation type="submission" date="2017-09" db="EMBL/GenBank/DDBJ databases">
        <authorList>
            <person name="Ehlers B."/>
            <person name="Leendertz F.H."/>
        </authorList>
    </citation>
    <scope>NUCLEOTIDE SEQUENCE [LARGE SCALE GENOMIC DNA]</scope>
    <source>
        <strain evidence="2 3">DSM 27208</strain>
    </source>
</reference>
<keyword evidence="1" id="KW-0812">Transmembrane</keyword>
<accession>A0A285NAM5</accession>
<gene>
    <name evidence="2" type="ORF">SAMN06269185_1206</name>
</gene>
<dbReference type="RefSeq" id="WP_097008138.1">
    <property type="nucleotide sequence ID" value="NZ_OBEJ01000001.1"/>
</dbReference>